<evidence type="ECO:0008006" key="4">
    <source>
        <dbReference type="Google" id="ProtNLM"/>
    </source>
</evidence>
<comment type="caution">
    <text evidence="2">The sequence shown here is derived from an EMBL/GenBank/DDBJ whole genome shotgun (WGS) entry which is preliminary data.</text>
</comment>
<dbReference type="Proteomes" id="UP000182835">
    <property type="component" value="Unassembled WGS sequence"/>
</dbReference>
<evidence type="ECO:0000313" key="2">
    <source>
        <dbReference type="EMBL" id="OJG14255.1"/>
    </source>
</evidence>
<dbReference type="Pfam" id="PF19700">
    <property type="entry name" value="DUF6198"/>
    <property type="match status" value="1"/>
</dbReference>
<keyword evidence="1" id="KW-1133">Transmembrane helix</keyword>
<dbReference type="RefSeq" id="WP_071865490.1">
    <property type="nucleotide sequence ID" value="NZ_JBHLVQ010000008.1"/>
</dbReference>
<accession>A0A1L8R3F7</accession>
<feature type="transmembrane region" description="Helical" evidence="1">
    <location>
        <begin position="76"/>
        <end position="95"/>
    </location>
</feature>
<dbReference type="PROSITE" id="PS51257">
    <property type="entry name" value="PROKAR_LIPOPROTEIN"/>
    <property type="match status" value="1"/>
</dbReference>
<keyword evidence="1" id="KW-0812">Transmembrane</keyword>
<evidence type="ECO:0000313" key="3">
    <source>
        <dbReference type="Proteomes" id="UP000182835"/>
    </source>
</evidence>
<name>A0A1L8R3F7_9ENTE</name>
<organism evidence="2 3">
    <name type="scientific">Enterococcus canintestini</name>
    <dbReference type="NCBI Taxonomy" id="317010"/>
    <lineage>
        <taxon>Bacteria</taxon>
        <taxon>Bacillati</taxon>
        <taxon>Bacillota</taxon>
        <taxon>Bacilli</taxon>
        <taxon>Lactobacillales</taxon>
        <taxon>Enterococcaceae</taxon>
        <taxon>Enterococcus</taxon>
    </lineage>
</organism>
<dbReference type="InterPro" id="IPR038750">
    <property type="entry name" value="YczE/YyaS-like"/>
</dbReference>
<proteinExistence type="predicted"/>
<dbReference type="EMBL" id="JXKG01000021">
    <property type="protein sequence ID" value="OJG14255.1"/>
    <property type="molecule type" value="Genomic_DNA"/>
</dbReference>
<feature type="transmembrane region" description="Helical" evidence="1">
    <location>
        <begin position="107"/>
        <end position="129"/>
    </location>
</feature>
<sequence length="230" mass="25046">MPDLVKRFMQYVPGIFILALGTVLFSSCQLGVSSLVSVPFTTATITGFSLGNATSLIFGLLAVVEIILVKRMPLKILLQLPFSFLFGAVVDFYNVTLGLENFVVTTLIGKIFLLVAAIIATSVGSFLMVNSKLILNPPEGLVEIIALKKGKRFGQVKFYFDLTMITIAFFVGMVFLGRPSGIGIGTLAALLCVGRLIHLIEVKTTHHEIEETIEYAELITDDITNEVKTP</sequence>
<feature type="transmembrane region" description="Helical" evidence="1">
    <location>
        <begin position="12"/>
        <end position="36"/>
    </location>
</feature>
<protein>
    <recommendedName>
        <fullName evidence="4">YitT family protein</fullName>
    </recommendedName>
</protein>
<evidence type="ECO:0000256" key="1">
    <source>
        <dbReference type="SAM" id="Phobius"/>
    </source>
</evidence>
<reference evidence="2 3" key="1">
    <citation type="submission" date="2014-12" db="EMBL/GenBank/DDBJ databases">
        <title>Draft genome sequences of 29 type strains of Enterococci.</title>
        <authorList>
            <person name="Zhong Z."/>
            <person name="Sun Z."/>
            <person name="Liu W."/>
            <person name="Zhang W."/>
            <person name="Zhang H."/>
        </authorList>
    </citation>
    <scope>NUCLEOTIDE SEQUENCE [LARGE SCALE GENOMIC DNA]</scope>
    <source>
        <strain evidence="2 3">DSM 21207</strain>
    </source>
</reference>
<feature type="transmembrane region" description="Helical" evidence="1">
    <location>
        <begin position="182"/>
        <end position="200"/>
    </location>
</feature>
<gene>
    <name evidence="2" type="ORF">RU96_GL001260</name>
</gene>
<dbReference type="PANTHER" id="PTHR40078:SF1">
    <property type="entry name" value="INTEGRAL MEMBRANE PROTEIN"/>
    <property type="match status" value="1"/>
</dbReference>
<dbReference type="OrthoDB" id="87655at2"/>
<dbReference type="AlphaFoldDB" id="A0A1L8R3F7"/>
<feature type="transmembrane region" description="Helical" evidence="1">
    <location>
        <begin position="48"/>
        <end position="69"/>
    </location>
</feature>
<feature type="transmembrane region" description="Helical" evidence="1">
    <location>
        <begin position="158"/>
        <end position="176"/>
    </location>
</feature>
<keyword evidence="1" id="KW-0472">Membrane</keyword>
<dbReference type="PANTHER" id="PTHR40078">
    <property type="entry name" value="INTEGRAL MEMBRANE PROTEIN-RELATED"/>
    <property type="match status" value="1"/>
</dbReference>